<dbReference type="EMBL" id="JQZV01000013">
    <property type="protein sequence ID" value="KGN92096.1"/>
    <property type="molecule type" value="Genomic_DNA"/>
</dbReference>
<dbReference type="Proteomes" id="UP000030101">
    <property type="component" value="Unassembled WGS sequence"/>
</dbReference>
<keyword evidence="2" id="KW-1185">Reference proteome</keyword>
<protein>
    <recommendedName>
        <fullName evidence="3">ADP-ribosylglycohydrolase</fullName>
    </recommendedName>
</protein>
<evidence type="ECO:0000313" key="2">
    <source>
        <dbReference type="Proteomes" id="UP000030101"/>
    </source>
</evidence>
<gene>
    <name evidence="1" type="ORF">HQ43_08655</name>
</gene>
<accession>A0ABR4XK88</accession>
<sequence length="381" mass="44354">MLGAIIGDLAAWTWERDQSLFYQRLIAPKANISEVGLAVLGLTEPMLRGSSEVEWESLYLHIREIIQRDRITDISPDFNDWTEAGHQAVIPKEVKSVMHLAVSIVGGWCDAPLETTLAYSRRFHGGKEEYYLTQIAEIIYRLRQGATKQEAMEDIHYIKNWKPQGKVSLLGYAHHAWQCFLQSWDFTSALHNAMRCSYGDKHLLGALTGAIAEAMYSCEYGFIKEKYGKGSDTQFMLSLPKELSGLYRVELGLIESNKELLRTFVPKNRALTNIEVWQWFDLPNIVAHKPLSEREYQRIRLSHDTGWDARYGIYWDDGWYYVYRSGFLLNRFRVEEMQDHTYRITRIQYCTQHEEDKTYHALIETLSLDSLNMSAYSQYKD</sequence>
<comment type="caution">
    <text evidence="1">The sequence shown here is derived from an EMBL/GenBank/DDBJ whole genome shotgun (WGS) entry which is preliminary data.</text>
</comment>
<dbReference type="RefSeq" id="WP_036792028.1">
    <property type="nucleotide sequence ID" value="NZ_JQZV01000013.1"/>
</dbReference>
<evidence type="ECO:0008006" key="3">
    <source>
        <dbReference type="Google" id="ProtNLM"/>
    </source>
</evidence>
<evidence type="ECO:0000313" key="1">
    <source>
        <dbReference type="EMBL" id="KGN92096.1"/>
    </source>
</evidence>
<proteinExistence type="predicted"/>
<name>A0ABR4XK88_9PORP</name>
<reference evidence="1 2" key="1">
    <citation type="submission" date="2014-08" db="EMBL/GenBank/DDBJ databases">
        <title>Porphyromonas canoris strain:OH2762 Genome sequencing.</title>
        <authorList>
            <person name="Wallis C."/>
            <person name="Deusch O."/>
            <person name="O'Flynn C."/>
            <person name="Davis I."/>
            <person name="Jospin G."/>
            <person name="Darling A.E."/>
            <person name="Coil D.A."/>
            <person name="Alexiev A."/>
            <person name="Horsfall A."/>
            <person name="Kirkwood N."/>
            <person name="Harris S."/>
            <person name="Eisen J.A."/>
        </authorList>
    </citation>
    <scope>NUCLEOTIDE SEQUENCE [LARGE SCALE GENOMIC DNA]</scope>
    <source>
        <strain evidence="2">COT-108 OH2762</strain>
    </source>
</reference>
<organism evidence="1 2">
    <name type="scientific">Porphyromonas canoris</name>
    <dbReference type="NCBI Taxonomy" id="36875"/>
    <lineage>
        <taxon>Bacteria</taxon>
        <taxon>Pseudomonadati</taxon>
        <taxon>Bacteroidota</taxon>
        <taxon>Bacteroidia</taxon>
        <taxon>Bacteroidales</taxon>
        <taxon>Porphyromonadaceae</taxon>
        <taxon>Porphyromonas</taxon>
    </lineage>
</organism>